<dbReference type="InterPro" id="IPR051794">
    <property type="entry name" value="PG_Endopeptidase_C40"/>
</dbReference>
<evidence type="ECO:0000256" key="7">
    <source>
        <dbReference type="SAM" id="SignalP"/>
    </source>
</evidence>
<evidence type="ECO:0000313" key="9">
    <source>
        <dbReference type="EMBL" id="GAA3970498.1"/>
    </source>
</evidence>
<dbReference type="SUPFAM" id="SSF54001">
    <property type="entry name" value="Cysteine proteinases"/>
    <property type="match status" value="1"/>
</dbReference>
<dbReference type="PANTHER" id="PTHR47359:SF3">
    <property type="entry name" value="NLP_P60 DOMAIN-CONTAINING PROTEIN-RELATED"/>
    <property type="match status" value="1"/>
</dbReference>
<feature type="signal peptide" evidence="7">
    <location>
        <begin position="1"/>
        <end position="22"/>
    </location>
</feature>
<dbReference type="Gene3D" id="3.90.1720.10">
    <property type="entry name" value="endopeptidase domain like (from Nostoc punctiforme)"/>
    <property type="match status" value="1"/>
</dbReference>
<dbReference type="Proteomes" id="UP001418444">
    <property type="component" value="Unassembled WGS sequence"/>
</dbReference>
<feature type="chain" id="PRO_5046611198" evidence="7">
    <location>
        <begin position="23"/>
        <end position="472"/>
    </location>
</feature>
<evidence type="ECO:0000259" key="8">
    <source>
        <dbReference type="PROSITE" id="PS51935"/>
    </source>
</evidence>
<evidence type="ECO:0000256" key="2">
    <source>
        <dbReference type="ARBA" id="ARBA00022670"/>
    </source>
</evidence>
<feature type="domain" description="NlpC/P60" evidence="8">
    <location>
        <begin position="334"/>
        <end position="472"/>
    </location>
</feature>
<evidence type="ECO:0000256" key="4">
    <source>
        <dbReference type="ARBA" id="ARBA00022807"/>
    </source>
</evidence>
<dbReference type="InterPro" id="IPR000064">
    <property type="entry name" value="NLP_P60_dom"/>
</dbReference>
<evidence type="ECO:0000256" key="5">
    <source>
        <dbReference type="SAM" id="Coils"/>
    </source>
</evidence>
<dbReference type="InterPro" id="IPR038765">
    <property type="entry name" value="Papain-like_cys_pep_sf"/>
</dbReference>
<keyword evidence="2" id="KW-0645">Protease</keyword>
<evidence type="ECO:0000256" key="3">
    <source>
        <dbReference type="ARBA" id="ARBA00022801"/>
    </source>
</evidence>
<keyword evidence="3" id="KW-0378">Hydrolase</keyword>
<feature type="region of interest" description="Disordered" evidence="6">
    <location>
        <begin position="217"/>
        <end position="252"/>
    </location>
</feature>
<keyword evidence="10" id="KW-1185">Reference proteome</keyword>
<evidence type="ECO:0000256" key="6">
    <source>
        <dbReference type="SAM" id="MobiDB-lite"/>
    </source>
</evidence>
<dbReference type="Pfam" id="PF00877">
    <property type="entry name" value="NLPC_P60"/>
    <property type="match status" value="1"/>
</dbReference>
<keyword evidence="5" id="KW-0175">Coiled coil</keyword>
<keyword evidence="4" id="KW-0788">Thiol protease</keyword>
<proteinExistence type="inferred from homology"/>
<dbReference type="PROSITE" id="PS51935">
    <property type="entry name" value="NLPC_P60"/>
    <property type="match status" value="1"/>
</dbReference>
<comment type="caution">
    <text evidence="9">The sequence shown here is derived from an EMBL/GenBank/DDBJ whole genome shotgun (WGS) entry which is preliminary data.</text>
</comment>
<protein>
    <submittedName>
        <fullName evidence="9">NlpC/P60 family peptidoglycan endopeptidase RipA</fullName>
    </submittedName>
</protein>
<dbReference type="PANTHER" id="PTHR47359">
    <property type="entry name" value="PEPTIDOGLYCAN DL-ENDOPEPTIDASE CWLO"/>
    <property type="match status" value="1"/>
</dbReference>
<name>A0ABP7PSX8_9ACTN</name>
<gene>
    <name evidence="9" type="primary">ripA</name>
    <name evidence="9" type="ORF">GCM10022231_34950</name>
</gene>
<reference evidence="10" key="1">
    <citation type="journal article" date="2019" name="Int. J. Syst. Evol. Microbiol.">
        <title>The Global Catalogue of Microorganisms (GCM) 10K type strain sequencing project: providing services to taxonomists for standard genome sequencing and annotation.</title>
        <authorList>
            <consortium name="The Broad Institute Genomics Platform"/>
            <consortium name="The Broad Institute Genome Sequencing Center for Infectious Disease"/>
            <person name="Wu L."/>
            <person name="Ma J."/>
        </authorList>
    </citation>
    <scope>NUCLEOTIDE SEQUENCE [LARGE SCALE GENOMIC DNA]</scope>
    <source>
        <strain evidence="10">JCM 16923</strain>
    </source>
</reference>
<comment type="similarity">
    <text evidence="1">Belongs to the peptidase C40 family.</text>
</comment>
<accession>A0ABP7PSX8</accession>
<evidence type="ECO:0000313" key="10">
    <source>
        <dbReference type="Proteomes" id="UP001418444"/>
    </source>
</evidence>
<feature type="coiled-coil region" evidence="5">
    <location>
        <begin position="80"/>
        <end position="107"/>
    </location>
</feature>
<evidence type="ECO:0000256" key="1">
    <source>
        <dbReference type="ARBA" id="ARBA00007074"/>
    </source>
</evidence>
<organism evidence="9 10">
    <name type="scientific">Gordonia caeni</name>
    <dbReference type="NCBI Taxonomy" id="1007097"/>
    <lineage>
        <taxon>Bacteria</taxon>
        <taxon>Bacillati</taxon>
        <taxon>Actinomycetota</taxon>
        <taxon>Actinomycetes</taxon>
        <taxon>Mycobacteriales</taxon>
        <taxon>Gordoniaceae</taxon>
        <taxon>Gordonia</taxon>
    </lineage>
</organism>
<sequence length="472" mass="48895">MRGGAFGALVLVGVLSAGTAAADPAKQTSPVAALVNDIATVDQNLADLGAAVAVKQEDVNKALVDFQNAFAAQQVAASADNAAQAALRKTKKQVAAAQREFDDFMRAVNRQGNNRLGSMSNYVSSSDPDKVLEQITSVEQLARQQRATIRQLQHVRNQQANRVAATSATRRQATAAAQGADNRRAQAVSAVETARKAMTDQRSKRSQLLNQRAALTQKLDKLRGSKSETSGPAELGSLLKDLPTTPTEGDPGAEAAAMVAKLAVETGTQLLAGLLGEQQIPQSELLNELGIGGSAPLGTGPDSTLSRLGTGSLGALFGGGTGGGGLARPGLRGPQAVELVVNRAKSQLGVPYAWGGGDANGPTLGIRDGGVADSHGDYNKVGFDCSGLMIYAFAGIGIDLPHYTGYQYTSGPQFPLDQMQRGDMIFYGANASAHVAMYLGDGTMIEAPQSGDVVKISPVRTDGAMPSVVRLT</sequence>
<keyword evidence="7" id="KW-0732">Signal</keyword>
<dbReference type="EMBL" id="BAAAZW010000014">
    <property type="protein sequence ID" value="GAA3970498.1"/>
    <property type="molecule type" value="Genomic_DNA"/>
</dbReference>